<feature type="transmembrane region" description="Helical" evidence="7">
    <location>
        <begin position="480"/>
        <end position="502"/>
    </location>
</feature>
<dbReference type="CDD" id="cd06261">
    <property type="entry name" value="TM_PBP2"/>
    <property type="match status" value="1"/>
</dbReference>
<dbReference type="KEGG" id="svp:Pan189_17000"/>
<keyword evidence="6 7" id="KW-0472">Membrane</keyword>
<dbReference type="GO" id="GO:0055085">
    <property type="term" value="P:transmembrane transport"/>
    <property type="evidence" value="ECO:0007669"/>
    <property type="project" value="InterPro"/>
</dbReference>
<dbReference type="Proteomes" id="UP000317318">
    <property type="component" value="Chromosome"/>
</dbReference>
<evidence type="ECO:0000256" key="7">
    <source>
        <dbReference type="RuleBase" id="RU363032"/>
    </source>
</evidence>
<dbReference type="SUPFAM" id="SSF161098">
    <property type="entry name" value="MetI-like"/>
    <property type="match status" value="1"/>
</dbReference>
<feature type="transmembrane region" description="Helical" evidence="7">
    <location>
        <begin position="611"/>
        <end position="633"/>
    </location>
</feature>
<dbReference type="InterPro" id="IPR025966">
    <property type="entry name" value="OppC_N"/>
</dbReference>
<organism evidence="9 10">
    <name type="scientific">Stratiformator vulcanicus</name>
    <dbReference type="NCBI Taxonomy" id="2527980"/>
    <lineage>
        <taxon>Bacteria</taxon>
        <taxon>Pseudomonadati</taxon>
        <taxon>Planctomycetota</taxon>
        <taxon>Planctomycetia</taxon>
        <taxon>Planctomycetales</taxon>
        <taxon>Planctomycetaceae</taxon>
        <taxon>Stratiformator</taxon>
    </lineage>
</organism>
<comment type="similarity">
    <text evidence="7">Belongs to the binding-protein-dependent transport system permease family.</text>
</comment>
<feature type="transmembrane region" description="Helical" evidence="7">
    <location>
        <begin position="562"/>
        <end position="591"/>
    </location>
</feature>
<feature type="transmembrane region" description="Helical" evidence="7">
    <location>
        <begin position="324"/>
        <end position="342"/>
    </location>
</feature>
<keyword evidence="10" id="KW-1185">Reference proteome</keyword>
<dbReference type="RefSeq" id="WP_145363453.1">
    <property type="nucleotide sequence ID" value="NZ_CP036268.1"/>
</dbReference>
<keyword evidence="3" id="KW-1003">Cell membrane</keyword>
<feature type="domain" description="ABC transmembrane type-1" evidence="8">
    <location>
        <begin position="445"/>
        <end position="634"/>
    </location>
</feature>
<dbReference type="InterPro" id="IPR000515">
    <property type="entry name" value="MetI-like"/>
</dbReference>
<name>A0A517R0A1_9PLAN</name>
<dbReference type="Gene3D" id="1.10.3720.10">
    <property type="entry name" value="MetI-like"/>
    <property type="match status" value="1"/>
</dbReference>
<dbReference type="PANTHER" id="PTHR43386:SF1">
    <property type="entry name" value="D,D-DIPEPTIDE TRANSPORT SYSTEM PERMEASE PROTEIN DDPC-RELATED"/>
    <property type="match status" value="1"/>
</dbReference>
<evidence type="ECO:0000256" key="1">
    <source>
        <dbReference type="ARBA" id="ARBA00004651"/>
    </source>
</evidence>
<proteinExistence type="inferred from homology"/>
<evidence type="ECO:0000259" key="8">
    <source>
        <dbReference type="PROSITE" id="PS50928"/>
    </source>
</evidence>
<dbReference type="PANTHER" id="PTHR43386">
    <property type="entry name" value="OLIGOPEPTIDE TRANSPORT SYSTEM PERMEASE PROTEIN APPC"/>
    <property type="match status" value="1"/>
</dbReference>
<evidence type="ECO:0000256" key="2">
    <source>
        <dbReference type="ARBA" id="ARBA00022448"/>
    </source>
</evidence>
<feature type="transmembrane region" description="Helical" evidence="7">
    <location>
        <begin position="508"/>
        <end position="527"/>
    </location>
</feature>
<evidence type="ECO:0000256" key="3">
    <source>
        <dbReference type="ARBA" id="ARBA00022475"/>
    </source>
</evidence>
<dbReference type="InterPro" id="IPR050366">
    <property type="entry name" value="BP-dependent_transpt_permease"/>
</dbReference>
<reference evidence="9 10" key="1">
    <citation type="submission" date="2019-02" db="EMBL/GenBank/DDBJ databases">
        <title>Deep-cultivation of Planctomycetes and their phenomic and genomic characterization uncovers novel biology.</title>
        <authorList>
            <person name="Wiegand S."/>
            <person name="Jogler M."/>
            <person name="Boedeker C."/>
            <person name="Pinto D."/>
            <person name="Vollmers J."/>
            <person name="Rivas-Marin E."/>
            <person name="Kohn T."/>
            <person name="Peeters S.H."/>
            <person name="Heuer A."/>
            <person name="Rast P."/>
            <person name="Oberbeckmann S."/>
            <person name="Bunk B."/>
            <person name="Jeske O."/>
            <person name="Meyerdierks A."/>
            <person name="Storesund J.E."/>
            <person name="Kallscheuer N."/>
            <person name="Luecker S."/>
            <person name="Lage O.M."/>
            <person name="Pohl T."/>
            <person name="Merkel B.J."/>
            <person name="Hornburger P."/>
            <person name="Mueller R.-W."/>
            <person name="Bruemmer F."/>
            <person name="Labrenz M."/>
            <person name="Spormann A.M."/>
            <person name="Op den Camp H."/>
            <person name="Overmann J."/>
            <person name="Amann R."/>
            <person name="Jetten M.S.M."/>
            <person name="Mascher T."/>
            <person name="Medema M.H."/>
            <person name="Devos D.P."/>
            <person name="Kaster A.-K."/>
            <person name="Ovreas L."/>
            <person name="Rohde M."/>
            <person name="Galperin M.Y."/>
            <person name="Jogler C."/>
        </authorList>
    </citation>
    <scope>NUCLEOTIDE SEQUENCE [LARGE SCALE GENOMIC DNA]</scope>
    <source>
        <strain evidence="9 10">Pan189</strain>
    </source>
</reference>
<feature type="transmembrane region" description="Helical" evidence="7">
    <location>
        <begin position="38"/>
        <end position="61"/>
    </location>
</feature>
<feature type="transmembrane region" description="Helical" evidence="7">
    <location>
        <begin position="447"/>
        <end position="473"/>
    </location>
</feature>
<dbReference type="OrthoDB" id="9797852at2"/>
<dbReference type="AlphaFoldDB" id="A0A517R0A1"/>
<dbReference type="Pfam" id="PF12911">
    <property type="entry name" value="OppC_N"/>
    <property type="match status" value="1"/>
</dbReference>
<evidence type="ECO:0000256" key="4">
    <source>
        <dbReference type="ARBA" id="ARBA00022692"/>
    </source>
</evidence>
<keyword evidence="5 7" id="KW-1133">Transmembrane helix</keyword>
<sequence>MIVASTGAVHTTADSIRNEIPLGESQSALIWKGFKQRYLAVVSAVVIFLLISISILAPIIANDRPLAYYGINRFQQSESVRNARTILRLLPTKIAADDFPDQEWRGVRLELSSLRSQFSVEDGDKVSQFEASLEAPIDNLREVTTQLPQVADPLADLLEKMDATQLRRLLTGIEPELEKTRLWPDLRIDLGTDNNEAASLNEQRRQGLIKVTRDGEPSFLRAVVDAVKNRSADDSASKIAAVDTSLTAIESELRGINSELSSAARDLRSRFSTRQVEPVNRWHFPVFDSLIYGDIAALIVEFGLVLALIAALLPWFGGRTIRRILSLTVVSAAVVAGVWYLAVPDRVDRSPYKQGVLADAESANAKPIVYQSVVWPLIPYGLDEDNLNKKFGAPPWWPEKDEAEDQVNNQAVQPSDVVVNTWDKPHWLGTDKIGRDVLSRMIWGGRVSLSVGIVAVGIYVAIGIVVGAVAGFFGGWVDMLLSRVIEIVIVFPSFFLILTIVAFIGPSIWNIMVVIGLTGWTGVARLVRGEFLRLSGQEFVLAGRALGYPASRLIFRHILPNALAPVLVAATFGIAGAILTESALSFLGLGITVPRPSWGGILAEGRDYIRIASWLIYFPGFAIFMTITSYNLVGDTLRDVSDPRLRGSR</sequence>
<dbReference type="PROSITE" id="PS50928">
    <property type="entry name" value="ABC_TM1"/>
    <property type="match status" value="1"/>
</dbReference>
<protein>
    <submittedName>
        <fullName evidence="9">Oligopeptide transport system permease protein OppC</fullName>
    </submittedName>
</protein>
<dbReference type="GO" id="GO:0005886">
    <property type="term" value="C:plasma membrane"/>
    <property type="evidence" value="ECO:0007669"/>
    <property type="project" value="UniProtKB-SubCell"/>
</dbReference>
<evidence type="ECO:0000313" key="10">
    <source>
        <dbReference type="Proteomes" id="UP000317318"/>
    </source>
</evidence>
<dbReference type="EMBL" id="CP036268">
    <property type="protein sequence ID" value="QDT37327.1"/>
    <property type="molecule type" value="Genomic_DNA"/>
</dbReference>
<keyword evidence="2 7" id="KW-0813">Transport</keyword>
<feature type="transmembrane region" description="Helical" evidence="7">
    <location>
        <begin position="295"/>
        <end position="317"/>
    </location>
</feature>
<comment type="subcellular location">
    <subcellularLocation>
        <location evidence="1 7">Cell membrane</location>
        <topology evidence="1 7">Multi-pass membrane protein</topology>
    </subcellularLocation>
</comment>
<dbReference type="InterPro" id="IPR035906">
    <property type="entry name" value="MetI-like_sf"/>
</dbReference>
<gene>
    <name evidence="9" type="primary">oppC</name>
    <name evidence="9" type="ORF">Pan189_17000</name>
</gene>
<evidence type="ECO:0000256" key="6">
    <source>
        <dbReference type="ARBA" id="ARBA00023136"/>
    </source>
</evidence>
<dbReference type="Pfam" id="PF00528">
    <property type="entry name" value="BPD_transp_1"/>
    <property type="match status" value="1"/>
</dbReference>
<evidence type="ECO:0000313" key="9">
    <source>
        <dbReference type="EMBL" id="QDT37327.1"/>
    </source>
</evidence>
<keyword evidence="4 7" id="KW-0812">Transmembrane</keyword>
<accession>A0A517R0A1</accession>
<evidence type="ECO:0000256" key="5">
    <source>
        <dbReference type="ARBA" id="ARBA00022989"/>
    </source>
</evidence>